<gene>
    <name evidence="2" type="ORF">HHI36_013968</name>
</gene>
<comment type="caution">
    <text evidence="2">The sequence shown here is derived from an EMBL/GenBank/DDBJ whole genome shotgun (WGS) entry which is preliminary data.</text>
</comment>
<dbReference type="AlphaFoldDB" id="A0ABD2N182"/>
<protein>
    <submittedName>
        <fullName evidence="2">Uncharacterized protein</fullName>
    </submittedName>
</protein>
<feature type="region of interest" description="Disordered" evidence="1">
    <location>
        <begin position="23"/>
        <end position="95"/>
    </location>
</feature>
<name>A0ABD2N182_9CUCU</name>
<proteinExistence type="predicted"/>
<organism evidence="2 3">
    <name type="scientific">Cryptolaemus montrouzieri</name>
    <dbReference type="NCBI Taxonomy" id="559131"/>
    <lineage>
        <taxon>Eukaryota</taxon>
        <taxon>Metazoa</taxon>
        <taxon>Ecdysozoa</taxon>
        <taxon>Arthropoda</taxon>
        <taxon>Hexapoda</taxon>
        <taxon>Insecta</taxon>
        <taxon>Pterygota</taxon>
        <taxon>Neoptera</taxon>
        <taxon>Endopterygota</taxon>
        <taxon>Coleoptera</taxon>
        <taxon>Polyphaga</taxon>
        <taxon>Cucujiformia</taxon>
        <taxon>Coccinelloidea</taxon>
        <taxon>Coccinellidae</taxon>
        <taxon>Scymninae</taxon>
        <taxon>Scymnini</taxon>
        <taxon>Cryptolaemus</taxon>
    </lineage>
</organism>
<evidence type="ECO:0000256" key="1">
    <source>
        <dbReference type="SAM" id="MobiDB-lite"/>
    </source>
</evidence>
<keyword evidence="3" id="KW-1185">Reference proteome</keyword>
<sequence length="95" mass="10862">MSRNKRLTGRQLFEYAEKCFDIEEEDVEPFMDSSEYEQSSGRSSESSSDEFSGRSTSKKRKGSKNKERTGECNEASSSTENLSDENDDTSQRMFT</sequence>
<evidence type="ECO:0000313" key="2">
    <source>
        <dbReference type="EMBL" id="KAL3272490.1"/>
    </source>
</evidence>
<dbReference type="EMBL" id="JABFTP020000062">
    <property type="protein sequence ID" value="KAL3272490.1"/>
    <property type="molecule type" value="Genomic_DNA"/>
</dbReference>
<feature type="compositionally biased region" description="Low complexity" evidence="1">
    <location>
        <begin position="36"/>
        <end position="55"/>
    </location>
</feature>
<accession>A0ABD2N182</accession>
<dbReference type="Proteomes" id="UP001516400">
    <property type="component" value="Unassembled WGS sequence"/>
</dbReference>
<evidence type="ECO:0000313" key="3">
    <source>
        <dbReference type="Proteomes" id="UP001516400"/>
    </source>
</evidence>
<reference evidence="2 3" key="1">
    <citation type="journal article" date="2021" name="BMC Biol.">
        <title>Horizontally acquired antibacterial genes associated with adaptive radiation of ladybird beetles.</title>
        <authorList>
            <person name="Li H.S."/>
            <person name="Tang X.F."/>
            <person name="Huang Y.H."/>
            <person name="Xu Z.Y."/>
            <person name="Chen M.L."/>
            <person name="Du X.Y."/>
            <person name="Qiu B.Y."/>
            <person name="Chen P.T."/>
            <person name="Zhang W."/>
            <person name="Slipinski A."/>
            <person name="Escalona H.E."/>
            <person name="Waterhouse R.M."/>
            <person name="Zwick A."/>
            <person name="Pang H."/>
        </authorList>
    </citation>
    <scope>NUCLEOTIDE SEQUENCE [LARGE SCALE GENOMIC DNA]</scope>
    <source>
        <strain evidence="2">SYSU2018</strain>
    </source>
</reference>